<gene>
    <name evidence="2" type="ORF">cyc_08907</name>
</gene>
<reference evidence="2 3" key="1">
    <citation type="journal article" date="2016" name="BMC Genomics">
        <title>Comparative genomics reveals Cyclospora cayetanensis possesses coccidia-like metabolism and invasion components but unique surface antigens.</title>
        <authorList>
            <person name="Liu S."/>
            <person name="Wang L."/>
            <person name="Zheng H."/>
            <person name="Xu Z."/>
            <person name="Roellig D.M."/>
            <person name="Li N."/>
            <person name="Frace M.A."/>
            <person name="Tang K."/>
            <person name="Arrowood M.J."/>
            <person name="Moss D.M."/>
            <person name="Zhang L."/>
            <person name="Feng Y."/>
            <person name="Xiao L."/>
        </authorList>
    </citation>
    <scope>NUCLEOTIDE SEQUENCE [LARGE SCALE GENOMIC DNA]</scope>
    <source>
        <strain evidence="2 3">CHN_HEN01</strain>
    </source>
</reference>
<accession>A0A1D3CXG5</accession>
<dbReference type="EMBL" id="JROU02001597">
    <property type="protein sequence ID" value="OEH75890.1"/>
    <property type="molecule type" value="Genomic_DNA"/>
</dbReference>
<dbReference type="VEuPathDB" id="ToxoDB:cyc_08907"/>
<organism evidence="2 3">
    <name type="scientific">Cyclospora cayetanensis</name>
    <dbReference type="NCBI Taxonomy" id="88456"/>
    <lineage>
        <taxon>Eukaryota</taxon>
        <taxon>Sar</taxon>
        <taxon>Alveolata</taxon>
        <taxon>Apicomplexa</taxon>
        <taxon>Conoidasida</taxon>
        <taxon>Coccidia</taxon>
        <taxon>Eucoccidiorida</taxon>
        <taxon>Eimeriorina</taxon>
        <taxon>Eimeriidae</taxon>
        <taxon>Cyclospora</taxon>
    </lineage>
</organism>
<comment type="caution">
    <text evidence="2">The sequence shown here is derived from an EMBL/GenBank/DDBJ whole genome shotgun (WGS) entry which is preliminary data.</text>
</comment>
<dbReference type="InParanoid" id="A0A1D3CXG5"/>
<name>A0A1D3CXG5_9EIME</name>
<sequence>MFAPHGDQSITNLHEAASRGHSASGRDSPLSLSELPMANAHTGSRRPLDASSAHRGSNGSPIEQPHGYAGSVHSEWPRGRPRNAVSRVGYINDEREPPVGARSKDSMPLTPESGMEACGVALPPSATGSQLVTPREPKSGRPPPRLRMHQMHLAVPTTT</sequence>
<keyword evidence="3" id="KW-1185">Reference proteome</keyword>
<proteinExistence type="predicted"/>
<dbReference type="AlphaFoldDB" id="A0A1D3CXG5"/>
<feature type="region of interest" description="Disordered" evidence="1">
    <location>
        <begin position="1"/>
        <end position="159"/>
    </location>
</feature>
<evidence type="ECO:0000313" key="3">
    <source>
        <dbReference type="Proteomes" id="UP000095192"/>
    </source>
</evidence>
<evidence type="ECO:0000313" key="2">
    <source>
        <dbReference type="EMBL" id="OEH75890.1"/>
    </source>
</evidence>
<dbReference type="Proteomes" id="UP000095192">
    <property type="component" value="Unassembled WGS sequence"/>
</dbReference>
<protein>
    <submittedName>
        <fullName evidence="2">Proteophosphoglycan related protein</fullName>
    </submittedName>
</protein>
<evidence type="ECO:0000256" key="1">
    <source>
        <dbReference type="SAM" id="MobiDB-lite"/>
    </source>
</evidence>
<feature type="compositionally biased region" description="Basic and acidic residues" evidence="1">
    <location>
        <begin position="92"/>
        <end position="105"/>
    </location>
</feature>